<dbReference type="InterPro" id="IPR000182">
    <property type="entry name" value="GNAT_dom"/>
</dbReference>
<organism evidence="4 5">
    <name type="scientific">Halodesulfovibrio aestuarii</name>
    <dbReference type="NCBI Taxonomy" id="126333"/>
    <lineage>
        <taxon>Bacteria</taxon>
        <taxon>Pseudomonadati</taxon>
        <taxon>Thermodesulfobacteriota</taxon>
        <taxon>Desulfovibrionia</taxon>
        <taxon>Desulfovibrionales</taxon>
        <taxon>Desulfovibrionaceae</taxon>
        <taxon>Halodesulfovibrio</taxon>
    </lineage>
</organism>
<accession>A0A8G2C753</accession>
<keyword evidence="1 4" id="KW-0808">Transferase</keyword>
<dbReference type="Gene3D" id="3.40.630.30">
    <property type="match status" value="1"/>
</dbReference>
<sequence>MNITHGTKHDYEVIINVWEASVRATHAFVREEYLQELRVLILDSALPVVDIYLIKDEIGNVMGFMGISGEMLEMLFVAPEHFRKGLGKALATYAVEECGVTKVDVNEQNPEAHKFYLAQGFKVVRRSATDGMGKPYPILHMELDKVC</sequence>
<dbReference type="SUPFAM" id="SSF55729">
    <property type="entry name" value="Acyl-CoA N-acyltransferases (Nat)"/>
    <property type="match status" value="1"/>
</dbReference>
<dbReference type="CDD" id="cd04301">
    <property type="entry name" value="NAT_SF"/>
    <property type="match status" value="1"/>
</dbReference>
<dbReference type="GO" id="GO:0016747">
    <property type="term" value="F:acyltransferase activity, transferring groups other than amino-acyl groups"/>
    <property type="evidence" value="ECO:0007669"/>
    <property type="project" value="InterPro"/>
</dbReference>
<dbReference type="PANTHER" id="PTHR43800:SF1">
    <property type="entry name" value="PEPTIDYL-LYSINE N-ACETYLTRANSFERASE YJAB"/>
    <property type="match status" value="1"/>
</dbReference>
<keyword evidence="2" id="KW-0012">Acyltransferase</keyword>
<evidence type="ECO:0000313" key="5">
    <source>
        <dbReference type="Proteomes" id="UP000184001"/>
    </source>
</evidence>
<gene>
    <name evidence="4" type="ORF">SAMN05660830_00344</name>
</gene>
<dbReference type="AlphaFoldDB" id="A0A8G2C753"/>
<dbReference type="Proteomes" id="UP000184001">
    <property type="component" value="Unassembled WGS sequence"/>
</dbReference>
<dbReference type="InterPro" id="IPR016181">
    <property type="entry name" value="Acyl_CoA_acyltransferase"/>
</dbReference>
<evidence type="ECO:0000256" key="2">
    <source>
        <dbReference type="ARBA" id="ARBA00023315"/>
    </source>
</evidence>
<protein>
    <submittedName>
        <fullName evidence="4">Putative acetyltransferase</fullName>
    </submittedName>
</protein>
<name>A0A8G2C753_9BACT</name>
<dbReference type="PROSITE" id="PS51186">
    <property type="entry name" value="GNAT"/>
    <property type="match status" value="1"/>
</dbReference>
<dbReference type="EMBL" id="FQZR01000002">
    <property type="protein sequence ID" value="SHI57276.1"/>
    <property type="molecule type" value="Genomic_DNA"/>
</dbReference>
<dbReference type="Pfam" id="PF13508">
    <property type="entry name" value="Acetyltransf_7"/>
    <property type="match status" value="1"/>
</dbReference>
<proteinExistence type="predicted"/>
<dbReference type="RefSeq" id="WP_020001484.1">
    <property type="nucleotide sequence ID" value="NZ_CP192219.1"/>
</dbReference>
<comment type="caution">
    <text evidence="4">The sequence shown here is derived from an EMBL/GenBank/DDBJ whole genome shotgun (WGS) entry which is preliminary data.</text>
</comment>
<evidence type="ECO:0000313" key="4">
    <source>
        <dbReference type="EMBL" id="SHI57276.1"/>
    </source>
</evidence>
<reference evidence="4 5" key="1">
    <citation type="submission" date="2016-11" db="EMBL/GenBank/DDBJ databases">
        <authorList>
            <person name="Varghese N."/>
            <person name="Submissions S."/>
        </authorList>
    </citation>
    <scope>NUCLEOTIDE SEQUENCE [LARGE SCALE GENOMIC DNA]</scope>
    <source>
        <strain evidence="4 5">DSM 17919</strain>
    </source>
</reference>
<evidence type="ECO:0000259" key="3">
    <source>
        <dbReference type="PROSITE" id="PS51186"/>
    </source>
</evidence>
<evidence type="ECO:0000256" key="1">
    <source>
        <dbReference type="ARBA" id="ARBA00022679"/>
    </source>
</evidence>
<dbReference type="PANTHER" id="PTHR43800">
    <property type="entry name" value="PEPTIDYL-LYSINE N-ACETYLTRANSFERASE YJAB"/>
    <property type="match status" value="1"/>
</dbReference>
<feature type="domain" description="N-acetyltransferase" evidence="3">
    <location>
        <begin position="1"/>
        <end position="146"/>
    </location>
</feature>